<dbReference type="AlphaFoldDB" id="A0A7G8BGY2"/>
<name>A0A7G8BGY2_9BACT</name>
<evidence type="ECO:0000256" key="1">
    <source>
        <dbReference type="SAM" id="Phobius"/>
    </source>
</evidence>
<gene>
    <name evidence="2" type="ORF">H7849_22640</name>
</gene>
<dbReference type="EMBL" id="CP060394">
    <property type="protein sequence ID" value="QNI31802.1"/>
    <property type="molecule type" value="Genomic_DNA"/>
</dbReference>
<keyword evidence="1" id="KW-1133">Transmembrane helix</keyword>
<proteinExistence type="predicted"/>
<keyword evidence="3" id="KW-1185">Reference proteome</keyword>
<dbReference type="RefSeq" id="WP_186742737.1">
    <property type="nucleotide sequence ID" value="NZ_CP060394.1"/>
</dbReference>
<evidence type="ECO:0000313" key="2">
    <source>
        <dbReference type="EMBL" id="QNI31802.1"/>
    </source>
</evidence>
<evidence type="ECO:0000313" key="3">
    <source>
        <dbReference type="Proteomes" id="UP000515312"/>
    </source>
</evidence>
<keyword evidence="1" id="KW-0812">Transmembrane</keyword>
<protein>
    <submittedName>
        <fullName evidence="2">Uncharacterized protein</fullName>
    </submittedName>
</protein>
<dbReference type="KEGG" id="adin:H7849_22640"/>
<sequence length="211" mass="23326">MSTTHIQTAIVNFRQFVKRFQYAGIAFALSLFSVYPLHVLAQDSHSHATTHQQPTPAAQSQASALINIVRQSTERFKDVSVAEAEGYSLQFGCVSGPDSGAMGLHFVNSLLVNRGELDPTRPQIVIYEPTPNGGLQLIGADFLVLADAWDKKNPGPPELMGQLFHYFESPNRFGLPAFYTLHVWAWKDNPNGAFVNWHPNVSCEQFGGKNP</sequence>
<accession>A0A7G8BGY2</accession>
<reference evidence="2 3" key="1">
    <citation type="submission" date="2020-08" db="EMBL/GenBank/DDBJ databases">
        <title>Edaphobacter telluris sp. nov. and Acidobacterium dinghuensis sp. nov., two acidobacteria isolated from forest soil.</title>
        <authorList>
            <person name="Fu J."/>
            <person name="Qiu L."/>
        </authorList>
    </citation>
    <scope>NUCLEOTIDE SEQUENCE [LARGE SCALE GENOMIC DNA]</scope>
    <source>
        <strain evidence="2">4Y35</strain>
    </source>
</reference>
<feature type="transmembrane region" description="Helical" evidence="1">
    <location>
        <begin position="20"/>
        <end position="41"/>
    </location>
</feature>
<keyword evidence="1" id="KW-0472">Membrane</keyword>
<dbReference type="Proteomes" id="UP000515312">
    <property type="component" value="Chromosome"/>
</dbReference>
<organism evidence="2 3">
    <name type="scientific">Alloacidobacterium dinghuense</name>
    <dbReference type="NCBI Taxonomy" id="2763107"/>
    <lineage>
        <taxon>Bacteria</taxon>
        <taxon>Pseudomonadati</taxon>
        <taxon>Acidobacteriota</taxon>
        <taxon>Terriglobia</taxon>
        <taxon>Terriglobales</taxon>
        <taxon>Acidobacteriaceae</taxon>
        <taxon>Alloacidobacterium</taxon>
    </lineage>
</organism>